<dbReference type="AlphaFoldDB" id="A0A644U225"/>
<name>A0A644U225_9ZZZZ</name>
<dbReference type="EMBL" id="VSSQ01000163">
    <property type="protein sequence ID" value="MPL82504.1"/>
    <property type="molecule type" value="Genomic_DNA"/>
</dbReference>
<accession>A0A644U225</accession>
<evidence type="ECO:0000313" key="1">
    <source>
        <dbReference type="EMBL" id="MPL73294.1"/>
    </source>
</evidence>
<dbReference type="EMBL" id="VSSQ01000071">
    <property type="protein sequence ID" value="MPL73294.1"/>
    <property type="molecule type" value="Genomic_DNA"/>
</dbReference>
<comment type="caution">
    <text evidence="1">The sequence shown here is derived from an EMBL/GenBank/DDBJ whole genome shotgun (WGS) entry which is preliminary data.</text>
</comment>
<reference evidence="1" key="1">
    <citation type="submission" date="2019-08" db="EMBL/GenBank/DDBJ databases">
        <authorList>
            <person name="Kucharzyk K."/>
            <person name="Murdoch R.W."/>
            <person name="Higgins S."/>
            <person name="Loffler F."/>
        </authorList>
    </citation>
    <scope>NUCLEOTIDE SEQUENCE</scope>
</reference>
<protein>
    <submittedName>
        <fullName evidence="1">Uncharacterized protein</fullName>
    </submittedName>
</protein>
<gene>
    <name evidence="1" type="ORF">SDC9_19091</name>
    <name evidence="2" type="ORF">SDC9_28448</name>
</gene>
<evidence type="ECO:0000313" key="2">
    <source>
        <dbReference type="EMBL" id="MPL82504.1"/>
    </source>
</evidence>
<proteinExistence type="predicted"/>
<organism evidence="1">
    <name type="scientific">bioreactor metagenome</name>
    <dbReference type="NCBI Taxonomy" id="1076179"/>
    <lineage>
        <taxon>unclassified sequences</taxon>
        <taxon>metagenomes</taxon>
        <taxon>ecological metagenomes</taxon>
    </lineage>
</organism>
<sequence length="133" mass="15095">MKASELYALAIEEYRQICILSSMTLRDYCKERHVCYGGIQNWMSRHSIKVADLKPRPVLPDTSASTPEQASCEGQQLYPLSFIKEASEKPVFTGNVFPVLKGVNITFPDGVIITIKEISQEDLTKFIQTYFNQ</sequence>